<evidence type="ECO:0000313" key="3">
    <source>
        <dbReference type="EMBL" id="MDF3835986.1"/>
    </source>
</evidence>
<keyword evidence="2 3" id="KW-0378">Hydrolase</keyword>
<accession>A0ABT6ATN0</accession>
<dbReference type="GO" id="GO:0016787">
    <property type="term" value="F:hydrolase activity"/>
    <property type="evidence" value="ECO:0007669"/>
    <property type="project" value="UniProtKB-KW"/>
</dbReference>
<dbReference type="Proteomes" id="UP001216674">
    <property type="component" value="Unassembled WGS sequence"/>
</dbReference>
<dbReference type="InterPro" id="IPR032466">
    <property type="entry name" value="Metal_Hydrolase"/>
</dbReference>
<organism evidence="3 4">
    <name type="scientific">Cupriavidus basilensis</name>
    <dbReference type="NCBI Taxonomy" id="68895"/>
    <lineage>
        <taxon>Bacteria</taxon>
        <taxon>Pseudomonadati</taxon>
        <taxon>Pseudomonadota</taxon>
        <taxon>Betaproteobacteria</taxon>
        <taxon>Burkholderiales</taxon>
        <taxon>Burkholderiaceae</taxon>
        <taxon>Cupriavidus</taxon>
    </lineage>
</organism>
<gene>
    <name evidence="3" type="ORF">P3W85_23980</name>
</gene>
<reference evidence="3 4" key="1">
    <citation type="submission" date="2023-03" db="EMBL/GenBank/DDBJ databases">
        <title>Draft assemblies of triclosan tolerant bacteria isolated from returned activated sludge.</title>
        <authorList>
            <person name="Van Hamelsveld S."/>
        </authorList>
    </citation>
    <scope>NUCLEOTIDE SEQUENCE [LARGE SCALE GENOMIC DNA]</scope>
    <source>
        <strain evidence="3 4">GW210010_S58</strain>
    </source>
</reference>
<dbReference type="CDD" id="cd01310">
    <property type="entry name" value="TatD_DNAse"/>
    <property type="match status" value="1"/>
</dbReference>
<evidence type="ECO:0000256" key="2">
    <source>
        <dbReference type="ARBA" id="ARBA00022801"/>
    </source>
</evidence>
<comment type="similarity">
    <text evidence="1">Belongs to the metallo-dependent hydrolases superfamily. TatD-type hydrolase family.</text>
</comment>
<dbReference type="Gene3D" id="3.20.20.140">
    <property type="entry name" value="Metal-dependent hydrolases"/>
    <property type="match status" value="1"/>
</dbReference>
<dbReference type="EMBL" id="JARJLM010000400">
    <property type="protein sequence ID" value="MDF3835986.1"/>
    <property type="molecule type" value="Genomic_DNA"/>
</dbReference>
<dbReference type="SUPFAM" id="SSF51556">
    <property type="entry name" value="Metallo-dependent hydrolases"/>
    <property type="match status" value="1"/>
</dbReference>
<sequence length="277" mass="30131">MPANHRQLLPPLVDMHLKLIDIGVNFHSSQLVPHTDAILERATAAGVVAMLATGTSLESSRNARDLASRHPRLLYATAGIHPHTAKNWSPEVLRALQALWESPDVVAVGECGLDYNRNFSTPADQRRAFEAQLEAAVQWKKPLFLHCRDAFDDFHAMVAGAVRAGAHGVVHCFTGAADEAAAFVELGLEIGITGWVTDLNRGQALREAVQAIPLERLHLETDAPYLGPKNHKNRRPYNEPANLPWIAEAVAGLKGMAVDDVASQCTSNSRRLFGLPG</sequence>
<dbReference type="PANTHER" id="PTHR46124">
    <property type="entry name" value="D-AMINOACYL-TRNA DEACYLASE"/>
    <property type="match status" value="1"/>
</dbReference>
<dbReference type="InterPro" id="IPR001130">
    <property type="entry name" value="TatD-like"/>
</dbReference>
<keyword evidence="4" id="KW-1185">Reference proteome</keyword>
<dbReference type="Pfam" id="PF01026">
    <property type="entry name" value="TatD_DNase"/>
    <property type="match status" value="1"/>
</dbReference>
<protein>
    <submittedName>
        <fullName evidence="3">TatD family hydrolase</fullName>
    </submittedName>
</protein>
<dbReference type="RefSeq" id="WP_276266606.1">
    <property type="nucleotide sequence ID" value="NZ_JARJLM010000400.1"/>
</dbReference>
<name>A0ABT6ATN0_9BURK</name>
<evidence type="ECO:0000256" key="1">
    <source>
        <dbReference type="ARBA" id="ARBA00009275"/>
    </source>
</evidence>
<dbReference type="InterPro" id="IPR018228">
    <property type="entry name" value="DNase_TatD-rel_CS"/>
</dbReference>
<dbReference type="PROSITE" id="PS01090">
    <property type="entry name" value="TATD_2"/>
    <property type="match status" value="1"/>
</dbReference>
<proteinExistence type="inferred from homology"/>
<dbReference type="PANTHER" id="PTHR46124:SF2">
    <property type="entry name" value="D-AMINOACYL-TRNA DEACYLASE"/>
    <property type="match status" value="1"/>
</dbReference>
<comment type="caution">
    <text evidence="3">The sequence shown here is derived from an EMBL/GenBank/DDBJ whole genome shotgun (WGS) entry which is preliminary data.</text>
</comment>
<dbReference type="PIRSF" id="PIRSF005902">
    <property type="entry name" value="DNase_TatD"/>
    <property type="match status" value="1"/>
</dbReference>
<evidence type="ECO:0000313" key="4">
    <source>
        <dbReference type="Proteomes" id="UP001216674"/>
    </source>
</evidence>